<dbReference type="EMBL" id="CP062804">
    <property type="protein sequence ID" value="QOT79346.1"/>
    <property type="molecule type" value="Genomic_DNA"/>
</dbReference>
<dbReference type="AlphaFoldDB" id="A0A643FXB4"/>
<accession>A0A643FXB4</accession>
<dbReference type="PIRSF" id="PIRSF017082">
    <property type="entry name" value="YflP"/>
    <property type="match status" value="1"/>
</dbReference>
<evidence type="ECO:0000256" key="1">
    <source>
        <dbReference type="ARBA" id="ARBA00006987"/>
    </source>
</evidence>
<gene>
    <name evidence="2" type="ORF">F7R26_031925</name>
</gene>
<evidence type="ECO:0000313" key="2">
    <source>
        <dbReference type="EMBL" id="QOT79346.1"/>
    </source>
</evidence>
<dbReference type="PROSITE" id="PS51318">
    <property type="entry name" value="TAT"/>
    <property type="match status" value="1"/>
</dbReference>
<dbReference type="GeneID" id="98405575"/>
<dbReference type="Gene3D" id="3.40.190.150">
    <property type="entry name" value="Bordetella uptake gene, domain 1"/>
    <property type="match status" value="1"/>
</dbReference>
<dbReference type="Proteomes" id="UP000397656">
    <property type="component" value="Chromosome 2"/>
</dbReference>
<name>A0A643FXB4_9BURK</name>
<dbReference type="Gene3D" id="3.40.190.10">
    <property type="entry name" value="Periplasmic binding protein-like II"/>
    <property type="match status" value="1"/>
</dbReference>
<dbReference type="RefSeq" id="WP_150986750.1">
    <property type="nucleotide sequence ID" value="NZ_CP062804.1"/>
</dbReference>
<dbReference type="InterPro" id="IPR042100">
    <property type="entry name" value="Bug_dom1"/>
</dbReference>
<protein>
    <submittedName>
        <fullName evidence="2">Tripartite tricarboxylate transporter substrate binding protein</fullName>
    </submittedName>
</protein>
<dbReference type="InterPro" id="IPR005064">
    <property type="entry name" value="BUG"/>
</dbReference>
<dbReference type="InterPro" id="IPR006311">
    <property type="entry name" value="TAT_signal"/>
</dbReference>
<evidence type="ECO:0000313" key="3">
    <source>
        <dbReference type="Proteomes" id="UP000397656"/>
    </source>
</evidence>
<sequence>MTRTVNCSRRRFAVLAGTVFTASLAGAPFAALAQPQAFPSRPIRFIVPFPSGSGTDMTARMFAKKIGELTGQGVVVENKPGGNGFIGVQTLLSAPADGYTVFIGSNSTLSTNAATFRKLPYDPLTDFTPITLLSRGPCLIIVPASSPYHTFKALVEDARKRPGALNYGTGSVSYTLYSEWLNEQSRMKTTAVPYKGAGDAINGVMAANVDFAVVDASGAIELVKGGKVRALAYTAAQRSPLLPGVPSAAEAGVPDFLAYNWVAAAVSAKTPAPIAQRLGELFAQAGAADDVKEYYQRQSTSLILSTPAELRDYQKEEIARWKRLAAIAKIELQ</sequence>
<proteinExistence type="inferred from homology"/>
<comment type="similarity">
    <text evidence="1">Belongs to the UPF0065 (bug) family.</text>
</comment>
<organism evidence="2 3">
    <name type="scientific">Cupriavidus basilensis</name>
    <dbReference type="NCBI Taxonomy" id="68895"/>
    <lineage>
        <taxon>Bacteria</taxon>
        <taxon>Pseudomonadati</taxon>
        <taxon>Pseudomonadota</taxon>
        <taxon>Betaproteobacteria</taxon>
        <taxon>Burkholderiales</taxon>
        <taxon>Burkholderiaceae</taxon>
        <taxon>Cupriavidus</taxon>
    </lineage>
</organism>
<dbReference type="Pfam" id="PF03401">
    <property type="entry name" value="TctC"/>
    <property type="match status" value="1"/>
</dbReference>
<dbReference type="SUPFAM" id="SSF53850">
    <property type="entry name" value="Periplasmic binding protein-like II"/>
    <property type="match status" value="1"/>
</dbReference>
<dbReference type="PANTHER" id="PTHR42928:SF5">
    <property type="entry name" value="BLR1237 PROTEIN"/>
    <property type="match status" value="1"/>
</dbReference>
<dbReference type="PANTHER" id="PTHR42928">
    <property type="entry name" value="TRICARBOXYLATE-BINDING PROTEIN"/>
    <property type="match status" value="1"/>
</dbReference>
<dbReference type="CDD" id="cd07012">
    <property type="entry name" value="PBP2_Bug_TTT"/>
    <property type="match status" value="1"/>
</dbReference>
<reference evidence="2 3" key="1">
    <citation type="submission" date="2020-10" db="EMBL/GenBank/DDBJ databases">
        <title>Complete genome sequence of Cupriavidus basilensis CCUG 49340T.</title>
        <authorList>
            <person name="Salva-Serra F."/>
            <person name="Donoso R.A."/>
            <person name="Cho K.H."/>
            <person name="Yoo J.A."/>
            <person name="Lee K."/>
            <person name="Yoon S.-H."/>
            <person name="Perez-Pantoja D."/>
            <person name="Moore E.R.B."/>
        </authorList>
    </citation>
    <scope>NUCLEOTIDE SEQUENCE [LARGE SCALE GENOMIC DNA]</scope>
    <source>
        <strain evidence="3">CCUG 49340</strain>
    </source>
</reference>